<dbReference type="AlphaFoldDB" id="A0A1G1V8I0"/>
<dbReference type="Proteomes" id="UP000178319">
    <property type="component" value="Unassembled WGS sequence"/>
</dbReference>
<dbReference type="STRING" id="1797516.A3D26_01340"/>
<dbReference type="GO" id="GO:0000049">
    <property type="term" value="F:tRNA binding"/>
    <property type="evidence" value="ECO:0007669"/>
    <property type="project" value="UniProtKB-UniRule"/>
</dbReference>
<evidence type="ECO:0000259" key="4">
    <source>
        <dbReference type="PROSITE" id="PS50886"/>
    </source>
</evidence>
<dbReference type="Pfam" id="PF01588">
    <property type="entry name" value="tRNA_bind"/>
    <property type="match status" value="1"/>
</dbReference>
<dbReference type="PANTHER" id="PTHR11586:SF37">
    <property type="entry name" value="TRNA-BINDING DOMAIN-CONTAINING PROTEIN"/>
    <property type="match status" value="1"/>
</dbReference>
<dbReference type="CDD" id="cd02798">
    <property type="entry name" value="tRNA_bind_CsaA"/>
    <property type="match status" value="1"/>
</dbReference>
<gene>
    <name evidence="5" type="ORF">A3D26_01340</name>
</gene>
<evidence type="ECO:0000256" key="2">
    <source>
        <dbReference type="ARBA" id="ARBA00022884"/>
    </source>
</evidence>
<evidence type="ECO:0000256" key="3">
    <source>
        <dbReference type="PROSITE-ProRule" id="PRU00209"/>
    </source>
</evidence>
<dbReference type="InterPro" id="IPR002547">
    <property type="entry name" value="tRNA-bd_dom"/>
</dbReference>
<dbReference type="NCBIfam" id="TIGR02222">
    <property type="entry name" value="chap_CsaA"/>
    <property type="match status" value="1"/>
</dbReference>
<evidence type="ECO:0000313" key="5">
    <source>
        <dbReference type="EMBL" id="OGY11502.1"/>
    </source>
</evidence>
<sequence length="113" mass="12632">MGDIIQYQDFEKVDIRVGKIIDVQDFPEARKPAYKLVIDFGPEIGTKKSSVQIVKHYTKDQLLNRLVMVVINFPPKQIGPFISEALTLGVPDENGDVVLLCPTMDVPIGGKMF</sequence>
<dbReference type="InterPro" id="IPR051270">
    <property type="entry name" value="Tyrosine-tRNA_ligase_regulator"/>
</dbReference>
<dbReference type="NCBIfam" id="NF007494">
    <property type="entry name" value="PRK10089.1-3"/>
    <property type="match status" value="1"/>
</dbReference>
<dbReference type="Gene3D" id="2.40.50.140">
    <property type="entry name" value="Nucleic acid-binding proteins"/>
    <property type="match status" value="1"/>
</dbReference>
<dbReference type="NCBIfam" id="NF007495">
    <property type="entry name" value="PRK10089.1-4"/>
    <property type="match status" value="1"/>
</dbReference>
<dbReference type="SUPFAM" id="SSF50249">
    <property type="entry name" value="Nucleic acid-binding proteins"/>
    <property type="match status" value="1"/>
</dbReference>
<accession>A0A1G1V8I0</accession>
<proteinExistence type="predicted"/>
<keyword evidence="1 3" id="KW-0820">tRNA-binding</keyword>
<evidence type="ECO:0000313" key="6">
    <source>
        <dbReference type="Proteomes" id="UP000178319"/>
    </source>
</evidence>
<dbReference type="FunFam" id="2.40.50.140:FF:000165">
    <property type="entry name" value="Chaperone CsaA"/>
    <property type="match status" value="1"/>
</dbReference>
<organism evidence="5 6">
    <name type="scientific">Candidatus Blackburnbacteria bacterium RIFCSPHIGHO2_02_FULL_44_20</name>
    <dbReference type="NCBI Taxonomy" id="1797516"/>
    <lineage>
        <taxon>Bacteria</taxon>
        <taxon>Candidatus Blackburniibacteriota</taxon>
    </lineage>
</organism>
<dbReference type="PROSITE" id="PS50886">
    <property type="entry name" value="TRBD"/>
    <property type="match status" value="1"/>
</dbReference>
<keyword evidence="2 3" id="KW-0694">RNA-binding</keyword>
<name>A0A1G1V8I0_9BACT</name>
<dbReference type="EMBL" id="MHBZ01000016">
    <property type="protein sequence ID" value="OGY11502.1"/>
    <property type="molecule type" value="Genomic_DNA"/>
</dbReference>
<comment type="caution">
    <text evidence="5">The sequence shown here is derived from an EMBL/GenBank/DDBJ whole genome shotgun (WGS) entry which is preliminary data.</text>
</comment>
<evidence type="ECO:0000256" key="1">
    <source>
        <dbReference type="ARBA" id="ARBA00022555"/>
    </source>
</evidence>
<dbReference type="PANTHER" id="PTHR11586">
    <property type="entry name" value="TRNA-AMINOACYLATION COFACTOR ARC1 FAMILY MEMBER"/>
    <property type="match status" value="1"/>
</dbReference>
<protein>
    <submittedName>
        <fullName evidence="5">tRNA-binding protein</fullName>
    </submittedName>
</protein>
<reference evidence="5 6" key="1">
    <citation type="journal article" date="2016" name="Nat. Commun.">
        <title>Thousands of microbial genomes shed light on interconnected biogeochemical processes in an aquifer system.</title>
        <authorList>
            <person name="Anantharaman K."/>
            <person name="Brown C.T."/>
            <person name="Hug L.A."/>
            <person name="Sharon I."/>
            <person name="Castelle C.J."/>
            <person name="Probst A.J."/>
            <person name="Thomas B.C."/>
            <person name="Singh A."/>
            <person name="Wilkins M.J."/>
            <person name="Karaoz U."/>
            <person name="Brodie E.L."/>
            <person name="Williams K.H."/>
            <person name="Hubbard S.S."/>
            <person name="Banfield J.F."/>
        </authorList>
    </citation>
    <scope>NUCLEOTIDE SEQUENCE [LARGE SCALE GENOMIC DNA]</scope>
</reference>
<feature type="domain" description="TRNA-binding" evidence="4">
    <location>
        <begin position="9"/>
        <end position="113"/>
    </location>
</feature>
<dbReference type="InterPro" id="IPR008231">
    <property type="entry name" value="CsaA"/>
</dbReference>
<dbReference type="InterPro" id="IPR012340">
    <property type="entry name" value="NA-bd_OB-fold"/>
</dbReference>